<sequence>MAWRAFHPKLPLNPGWVVYRPHRLPPGVSRVVLGSEISLLPGTLVAGSKGDSLLIHCLDVRAAVVRQIVQEESEIAGAVRNG</sequence>
<evidence type="ECO:0008006" key="3">
    <source>
        <dbReference type="Google" id="ProtNLM"/>
    </source>
</evidence>
<keyword evidence="1" id="KW-0614">Plasmid</keyword>
<name>A0A249PL29_9HYPH</name>
<reference evidence="1 2" key="1">
    <citation type="submission" date="2017-08" db="EMBL/GenBank/DDBJ databases">
        <title>Multipartite genome sequences of Sinorhizobium species nodulating soybeans.</title>
        <authorList>
            <person name="Tian C.F."/>
        </authorList>
    </citation>
    <scope>NUCLEOTIDE SEQUENCE [LARGE SCALE GENOMIC DNA]</scope>
    <source>
        <strain evidence="1 2">CCBAU 05684</strain>
        <plasmid evidence="2">psj05684b</plasmid>
    </source>
</reference>
<evidence type="ECO:0000313" key="2">
    <source>
        <dbReference type="Proteomes" id="UP000217211"/>
    </source>
</evidence>
<dbReference type="Pfam" id="PF01899">
    <property type="entry name" value="MNHE"/>
    <property type="match status" value="1"/>
</dbReference>
<dbReference type="GO" id="GO:0016020">
    <property type="term" value="C:membrane"/>
    <property type="evidence" value="ECO:0007669"/>
    <property type="project" value="InterPro"/>
</dbReference>
<accession>A0A249PL29</accession>
<dbReference type="eggNOG" id="COG1863">
    <property type="taxonomic scope" value="Bacteria"/>
</dbReference>
<proteinExistence type="predicted"/>
<keyword evidence="2" id="KW-1185">Reference proteome</keyword>
<dbReference type="STRING" id="716928.GCA_000261485_04961"/>
<dbReference type="GO" id="GO:0008324">
    <property type="term" value="F:monoatomic cation transmembrane transporter activity"/>
    <property type="evidence" value="ECO:0007669"/>
    <property type="project" value="InterPro"/>
</dbReference>
<evidence type="ECO:0000313" key="1">
    <source>
        <dbReference type="EMBL" id="ASY66019.1"/>
    </source>
</evidence>
<gene>
    <name evidence="1" type="ORF">SJ05684_b50370</name>
</gene>
<protein>
    <recommendedName>
        <fullName evidence="3">Na(+) H(+) antiporter subunit E</fullName>
    </recommendedName>
</protein>
<dbReference type="KEGG" id="esj:SJ05684_b50370"/>
<dbReference type="EMBL" id="CP023068">
    <property type="protein sequence ID" value="ASY66019.1"/>
    <property type="molecule type" value="Genomic_DNA"/>
</dbReference>
<dbReference type="AlphaFoldDB" id="A0A249PL29"/>
<dbReference type="Proteomes" id="UP000217211">
    <property type="component" value="Plasmid pSJ05684b"/>
</dbReference>
<dbReference type="InterPro" id="IPR002758">
    <property type="entry name" value="Cation_antiport_E"/>
</dbReference>
<geneLocation type="plasmid" evidence="2">
    <name>psj05684b</name>
</geneLocation>
<organism evidence="1 2">
    <name type="scientific">Sinorhizobium sojae CCBAU 05684</name>
    <dbReference type="NCBI Taxonomy" id="716928"/>
    <lineage>
        <taxon>Bacteria</taxon>
        <taxon>Pseudomonadati</taxon>
        <taxon>Pseudomonadota</taxon>
        <taxon>Alphaproteobacteria</taxon>
        <taxon>Hyphomicrobiales</taxon>
        <taxon>Rhizobiaceae</taxon>
        <taxon>Sinorhizobium/Ensifer group</taxon>
        <taxon>Sinorhizobium</taxon>
    </lineage>
</organism>